<feature type="coiled-coil region" evidence="1">
    <location>
        <begin position="239"/>
        <end position="366"/>
    </location>
</feature>
<dbReference type="GO" id="GO:0030992">
    <property type="term" value="C:intraciliary transport particle B"/>
    <property type="evidence" value="ECO:0007669"/>
    <property type="project" value="InterPro"/>
</dbReference>
<feature type="region of interest" description="Disordered" evidence="2">
    <location>
        <begin position="1"/>
        <end position="69"/>
    </location>
</feature>
<dbReference type="EMBL" id="SPLM01000076">
    <property type="protein sequence ID" value="TMW61353.1"/>
    <property type="molecule type" value="Genomic_DNA"/>
</dbReference>
<dbReference type="GO" id="GO:0005929">
    <property type="term" value="C:cilium"/>
    <property type="evidence" value="ECO:0007669"/>
    <property type="project" value="TreeGrafter"/>
</dbReference>
<feature type="compositionally biased region" description="Polar residues" evidence="2">
    <location>
        <begin position="1"/>
        <end position="12"/>
    </location>
</feature>
<dbReference type="PANTHER" id="PTHR31432:SF0">
    <property type="entry name" value="INTRAFLAGELLAR TRANSPORT PROTEIN 74 HOMOLOG"/>
    <property type="match status" value="1"/>
</dbReference>
<organism evidence="3 4">
    <name type="scientific">Pythium oligandrum</name>
    <name type="common">Mycoparasitic fungus</name>
    <dbReference type="NCBI Taxonomy" id="41045"/>
    <lineage>
        <taxon>Eukaryota</taxon>
        <taxon>Sar</taxon>
        <taxon>Stramenopiles</taxon>
        <taxon>Oomycota</taxon>
        <taxon>Peronosporomycetes</taxon>
        <taxon>Pythiales</taxon>
        <taxon>Pythiaceae</taxon>
        <taxon>Pythium</taxon>
    </lineage>
</organism>
<name>A0A8K1CE55_PYTOL</name>
<keyword evidence="1" id="KW-0175">Coiled coil</keyword>
<evidence type="ECO:0000256" key="2">
    <source>
        <dbReference type="SAM" id="MobiDB-lite"/>
    </source>
</evidence>
<accession>A0A8K1CE55</accession>
<dbReference type="Proteomes" id="UP000794436">
    <property type="component" value="Unassembled WGS sequence"/>
</dbReference>
<proteinExistence type="predicted"/>
<dbReference type="OrthoDB" id="444379at2759"/>
<evidence type="ECO:0000256" key="1">
    <source>
        <dbReference type="SAM" id="Coils"/>
    </source>
</evidence>
<evidence type="ECO:0008006" key="5">
    <source>
        <dbReference type="Google" id="ProtNLM"/>
    </source>
</evidence>
<reference evidence="3" key="1">
    <citation type="submission" date="2019-03" db="EMBL/GenBank/DDBJ databases">
        <title>Long read genome sequence of the mycoparasitic Pythium oligandrum ATCC 38472 isolated from sugarbeet rhizosphere.</title>
        <authorList>
            <person name="Gaulin E."/>
        </authorList>
    </citation>
    <scope>NUCLEOTIDE SEQUENCE</scope>
    <source>
        <strain evidence="3">ATCC 38472_TT</strain>
    </source>
</reference>
<evidence type="ECO:0000313" key="3">
    <source>
        <dbReference type="EMBL" id="TMW61353.1"/>
    </source>
</evidence>
<feature type="coiled-coil region" evidence="1">
    <location>
        <begin position="124"/>
        <end position="175"/>
    </location>
</feature>
<dbReference type="AlphaFoldDB" id="A0A8K1CE55"/>
<keyword evidence="4" id="KW-1185">Reference proteome</keyword>
<evidence type="ECO:0000313" key="4">
    <source>
        <dbReference type="Proteomes" id="UP000794436"/>
    </source>
</evidence>
<feature type="coiled-coil region" evidence="1">
    <location>
        <begin position="506"/>
        <end position="581"/>
    </location>
</feature>
<gene>
    <name evidence="3" type="ORF">Poli38472_012544</name>
</gene>
<comment type="caution">
    <text evidence="3">The sequence shown here is derived from an EMBL/GenBank/DDBJ whole genome shotgun (WGS) entry which is preliminary data.</text>
</comment>
<dbReference type="PANTHER" id="PTHR31432">
    <property type="entry name" value="INTRAFLAGELLAR TRANSPORT PROTEIN 74 HOMOLOG"/>
    <property type="match status" value="1"/>
</dbReference>
<dbReference type="GO" id="GO:0035735">
    <property type="term" value="P:intraciliary transport involved in cilium assembly"/>
    <property type="evidence" value="ECO:0007669"/>
    <property type="project" value="TreeGrafter"/>
</dbReference>
<dbReference type="InterPro" id="IPR029602">
    <property type="entry name" value="IFT74"/>
</dbReference>
<protein>
    <recommendedName>
        <fullName evidence="5">Intraflagellar transport protein 74 homolog</fullName>
    </recommendedName>
</protein>
<dbReference type="GO" id="GO:0048487">
    <property type="term" value="F:beta-tubulin binding"/>
    <property type="evidence" value="ECO:0007669"/>
    <property type="project" value="InterPro"/>
</dbReference>
<sequence length="619" mass="71160">MSGRPGTSSGQRPGTGSGARPGTGQSLNPIVRPGTGQRSSLGSSAGRPLTGRLGTGQAVPATPGQTAGFGISLNTEVNVSDRPVTQQGMMGMRVGTAGPGRQVQDASFFMGKLHAKTSEITTEIEKLRKEIEQDAKDKSQYAQLERKYETLAIEVRDLEGQLADYNLAMDKLRSATDPQEIRQVQEQLRNRNAKEAEEVDRIFILRQEQETAVRRMEHEVNDIHMKHQDKINQLAPQKLQRYKEMLEEHHQTEMEIEARTQELEMLMHTIHQKEAELSSDRYREEYELLEKQARKLQKEREVMQEEARTAMMDPNEARAVLLAKVKDDKAKMETMEKVLQVAHDENQELRKTLNEIKSELDERTNGNAKDDPAQKYEMLFQRDKEMTAFLESFPGKKEEELKAQRETQLMIIKLLEHISSNMAKEDKLLPGANAANLEEMKSDLTFKERQLESSVTTKQRLTMELQKRQAELDKVNTLDTKISLELSSLLQKMDTMTSDMNEFGKIDELKETHQQTKQYLQRMKQQYIRRRDAMKQQVTALGIQLENLKQETANHDTAKNLDALEQKLRHHEQNIFHLKEYIDSKSREINYEHVKQDCLKTLQELNALRIKQQSLLNGL</sequence>